<dbReference type="Pfam" id="PF00188">
    <property type="entry name" value="CAP"/>
    <property type="match status" value="1"/>
</dbReference>
<dbReference type="Proteomes" id="UP001152888">
    <property type="component" value="Unassembled WGS sequence"/>
</dbReference>
<dbReference type="CDD" id="cd05380">
    <property type="entry name" value="CAP_euk"/>
    <property type="match status" value="1"/>
</dbReference>
<evidence type="ECO:0000259" key="3">
    <source>
        <dbReference type="SMART" id="SM00198"/>
    </source>
</evidence>
<sequence>MTLATAPKSCGPDPECGAEFRKVKFSEPEKKFILDIHNHLRNYVANGIERRGTGQPPASNINALTYNEELEFIAQCWVNRCRRELAHDKCRKTSTFPLVGQNLASVSTTSRNIDIVKEVRRMITGWYEEVTMFNSTDIKDIKPDGRVGHYLQLVWATTRMVGCAASTWTTVEGRTKWRHLMFACNYGPAGNILNTAVYEVGKPGAKCLGGKRHPMYRSLCVY</sequence>
<dbReference type="PROSITE" id="PS01010">
    <property type="entry name" value="CRISP_2"/>
    <property type="match status" value="1"/>
</dbReference>
<keyword evidence="2" id="KW-0964">Secreted</keyword>
<comment type="subcellular location">
    <subcellularLocation>
        <location evidence="1">Secreted</location>
    </subcellularLocation>
</comment>
<keyword evidence="5" id="KW-1185">Reference proteome</keyword>
<feature type="domain" description="SCP" evidence="3">
    <location>
        <begin position="28"/>
        <end position="194"/>
    </location>
</feature>
<evidence type="ECO:0000313" key="5">
    <source>
        <dbReference type="Proteomes" id="UP001152888"/>
    </source>
</evidence>
<dbReference type="PRINTS" id="PR00838">
    <property type="entry name" value="V5ALLERGEN"/>
</dbReference>
<dbReference type="InterPro" id="IPR001283">
    <property type="entry name" value="CRISP-related"/>
</dbReference>
<evidence type="ECO:0000313" key="4">
    <source>
        <dbReference type="EMBL" id="CAH2011020.1"/>
    </source>
</evidence>
<evidence type="ECO:0000256" key="1">
    <source>
        <dbReference type="ARBA" id="ARBA00004613"/>
    </source>
</evidence>
<dbReference type="InterPro" id="IPR035940">
    <property type="entry name" value="CAP_sf"/>
</dbReference>
<dbReference type="PRINTS" id="PR00837">
    <property type="entry name" value="V5TPXLIKE"/>
</dbReference>
<dbReference type="GO" id="GO:0005576">
    <property type="term" value="C:extracellular region"/>
    <property type="evidence" value="ECO:0007669"/>
    <property type="project" value="UniProtKB-SubCell"/>
</dbReference>
<gene>
    <name evidence="4" type="ORF">ACAOBT_LOCUS31913</name>
</gene>
<dbReference type="Gene3D" id="3.40.33.10">
    <property type="entry name" value="CAP"/>
    <property type="match status" value="1"/>
</dbReference>
<comment type="caution">
    <text evidence="4">The sequence shown here is derived from an EMBL/GenBank/DDBJ whole genome shotgun (WGS) entry which is preliminary data.</text>
</comment>
<dbReference type="OrthoDB" id="414826at2759"/>
<dbReference type="AlphaFoldDB" id="A0A9P0MEL0"/>
<proteinExistence type="predicted"/>
<dbReference type="SMART" id="SM00198">
    <property type="entry name" value="SCP"/>
    <property type="match status" value="1"/>
</dbReference>
<accession>A0A9P0MEL0</accession>
<dbReference type="InterPro" id="IPR014044">
    <property type="entry name" value="CAP_dom"/>
</dbReference>
<dbReference type="SUPFAM" id="SSF55797">
    <property type="entry name" value="PR-1-like"/>
    <property type="match status" value="1"/>
</dbReference>
<dbReference type="InterPro" id="IPR018244">
    <property type="entry name" value="Allrgn_V5/Tpx1_CS"/>
</dbReference>
<organism evidence="4 5">
    <name type="scientific">Acanthoscelides obtectus</name>
    <name type="common">Bean weevil</name>
    <name type="synonym">Bruchus obtectus</name>
    <dbReference type="NCBI Taxonomy" id="200917"/>
    <lineage>
        <taxon>Eukaryota</taxon>
        <taxon>Metazoa</taxon>
        <taxon>Ecdysozoa</taxon>
        <taxon>Arthropoda</taxon>
        <taxon>Hexapoda</taxon>
        <taxon>Insecta</taxon>
        <taxon>Pterygota</taxon>
        <taxon>Neoptera</taxon>
        <taxon>Endopterygota</taxon>
        <taxon>Coleoptera</taxon>
        <taxon>Polyphaga</taxon>
        <taxon>Cucujiformia</taxon>
        <taxon>Chrysomeloidea</taxon>
        <taxon>Chrysomelidae</taxon>
        <taxon>Bruchinae</taxon>
        <taxon>Bruchini</taxon>
        <taxon>Acanthoscelides</taxon>
    </lineage>
</organism>
<dbReference type="EMBL" id="CAKOFQ010008028">
    <property type="protein sequence ID" value="CAH2011020.1"/>
    <property type="molecule type" value="Genomic_DNA"/>
</dbReference>
<reference evidence="4" key="1">
    <citation type="submission" date="2022-03" db="EMBL/GenBank/DDBJ databases">
        <authorList>
            <person name="Sayadi A."/>
        </authorList>
    </citation>
    <scope>NUCLEOTIDE SEQUENCE</scope>
</reference>
<protein>
    <recommendedName>
        <fullName evidence="3">SCP domain-containing protein</fullName>
    </recommendedName>
</protein>
<name>A0A9P0MEL0_ACAOB</name>
<dbReference type="InterPro" id="IPR002413">
    <property type="entry name" value="V5_allergen-like"/>
</dbReference>
<evidence type="ECO:0000256" key="2">
    <source>
        <dbReference type="ARBA" id="ARBA00022525"/>
    </source>
</evidence>
<dbReference type="PANTHER" id="PTHR10334">
    <property type="entry name" value="CYSTEINE-RICH SECRETORY PROTEIN-RELATED"/>
    <property type="match status" value="1"/>
</dbReference>